<organism evidence="1 2">
    <name type="scientific">Avena sativa</name>
    <name type="common">Oat</name>
    <dbReference type="NCBI Taxonomy" id="4498"/>
    <lineage>
        <taxon>Eukaryota</taxon>
        <taxon>Viridiplantae</taxon>
        <taxon>Streptophyta</taxon>
        <taxon>Embryophyta</taxon>
        <taxon>Tracheophyta</taxon>
        <taxon>Spermatophyta</taxon>
        <taxon>Magnoliopsida</taxon>
        <taxon>Liliopsida</taxon>
        <taxon>Poales</taxon>
        <taxon>Poaceae</taxon>
        <taxon>BOP clade</taxon>
        <taxon>Pooideae</taxon>
        <taxon>Poodae</taxon>
        <taxon>Poeae</taxon>
        <taxon>Poeae Chloroplast Group 1 (Aveneae type)</taxon>
        <taxon>Aveninae</taxon>
        <taxon>Avena</taxon>
    </lineage>
</organism>
<proteinExistence type="predicted"/>
<dbReference type="Proteomes" id="UP001732700">
    <property type="component" value="Chromosome 4A"/>
</dbReference>
<reference evidence="1" key="1">
    <citation type="submission" date="2021-05" db="EMBL/GenBank/DDBJ databases">
        <authorList>
            <person name="Scholz U."/>
            <person name="Mascher M."/>
            <person name="Fiebig A."/>
        </authorList>
    </citation>
    <scope>NUCLEOTIDE SEQUENCE [LARGE SCALE GENOMIC DNA]</scope>
</reference>
<accession>A0ACD5WGP6</accession>
<protein>
    <submittedName>
        <fullName evidence="1">Uncharacterized protein</fullName>
    </submittedName>
</protein>
<keyword evidence="2" id="KW-1185">Reference proteome</keyword>
<evidence type="ECO:0000313" key="2">
    <source>
        <dbReference type="Proteomes" id="UP001732700"/>
    </source>
</evidence>
<evidence type="ECO:0000313" key="1">
    <source>
        <dbReference type="EnsemblPlants" id="AVESA.00010b.r2.4AG0622300.1.CDS"/>
    </source>
</evidence>
<reference evidence="1" key="2">
    <citation type="submission" date="2025-09" db="UniProtKB">
        <authorList>
            <consortium name="EnsemblPlants"/>
        </authorList>
    </citation>
    <scope>IDENTIFICATION</scope>
</reference>
<name>A0ACD5WGP6_AVESA</name>
<dbReference type="EnsemblPlants" id="AVESA.00010b.r2.4AG0622300.1">
    <property type="protein sequence ID" value="AVESA.00010b.r2.4AG0622300.1.CDS"/>
    <property type="gene ID" value="AVESA.00010b.r2.4AG0622300"/>
</dbReference>
<sequence>MFDCDREAIRKNFSVSCRPLPLPIPDTAPAWVLLEPLAYIADHTNATTAEASSSTGHTVRVTVCFTDPLGVSHVCVHCPSLKDTDFCNRLTVVCSEKDYLILSVVFIFGPHAQQGLREYFVYKASPCRPSLHLLPGPFPRGLTDTDIALVPDDDDGAHFVLAALRFTLHPWVYDLHIFSSRTWAWSLKVAQAEVSPEVRTGVSTISASKAIRLGGGTVGWVDLWTGIAVCNVLDETPVLRFMPVPQLMPGHMEGSKSSGPIRNVSCSNGVIKFVEIEKHERHDPDGRSFDDMDTLTDSDCLPKPKVVGWRAMTWYRMASWDHWRRGCMAYDHEISVDCQRHSMLLPELTDNNAGELTLKNMLASFPVLSLTCDCDDIVYMLCETKSGHKKSWLISVDLRKKMLVELAPFPLQGYFDLAHPSILSKYLNIAPGLDLSVKASTKDAD</sequence>